<dbReference type="SUPFAM" id="SSF48403">
    <property type="entry name" value="Ankyrin repeat"/>
    <property type="match status" value="1"/>
</dbReference>
<dbReference type="InterPro" id="IPR002110">
    <property type="entry name" value="Ankyrin_rpt"/>
</dbReference>
<proteinExistence type="predicted"/>
<keyword evidence="5" id="KW-0812">Transmembrane</keyword>
<sequence>RLPPPSFRDGRHAFRTIRGQYRQPTGTIATGETRADTPAPIDNEQHNNSTNNQNNVETSNALYKLLEEAADDNDAMRSLGLRWEDLKTMVNRPSPDDKNKTSLHLAAQKGFKRVVKKLLEDGEADSSMADEDGWRPLHFACSAGHTAVVEELLAHEANPELTDSRGRNILHIASTCGHIATFQHIVERYPKLLEQSTTRSGMTPLHLAVWWGNEQTVKVCLENKADVTVKDNGGWTALMMAVYDEGKGTMDTLIKHIEKIDSEESHHLDTCDNEGKSPLMVACERGWEQGVKALGKAGASFNLLDNRGRTALHYVVMSGHLDIIETVTTKMEYKFLLMADDNGRSAFDDFDFNQAADDQQQTHLDEIMNHFVKDVSPQHPQRELLEWAAKGPKRSKMFRTLVKRLTSQDIFDNINAKDRSIFEQAITWVLWILIDNFSLTTETLESVQRAKELANKLLLPESKSKKLARAEHGDEKDKSKSDPDKLIFFDMQNYLSEFAVAETYRRSLYKPVKPREGVDEVLRGFNATITQFFDRRIDSSQHKTKWIKQWRPIEDVIYGKGPKRIAEDARNMTQVITKYLNGKNEEEEVKKERKEKKKKQKNQQKKEDEQPSGPFNVVRVKQLWVWTILDEWIITATSHPVDEVQEDDLPKDFLNHPAIQEQITEASSQPGFTARIATLIANYCVDAYERKRTSEQVDTSQHSDSSSSNSNIVREELSTRSILQLFSDIVNDNAREEKRLFSDCHNLTRPRKEGNNGKLEGILTQASQLACDIKDLRYELNMLRSIVNFQLTVQKEMPGNTKGSSSITGQYVSKDLEELENVAKRTQESVDTILTLAETEIANDQARQATRQGRTMMVFTVVTILFSTLVATFLPLVPIRIKGQTIRTNPQLGTVSFTFCVPVASIALFSDAAAKQWNRIWSPMEQTVTKHWRDFQEKHEDEKELNESKKAEDEENKKQETRKKKKDRLKRTLAEANRELDEMNREEEGVLNNRPDISPV</sequence>
<dbReference type="PANTHER" id="PTHR24166">
    <property type="entry name" value="ROLLING PEBBLES, ISOFORM B"/>
    <property type="match status" value="1"/>
</dbReference>
<dbReference type="EMBL" id="PVEM01000001">
    <property type="protein sequence ID" value="PTD12879.1"/>
    <property type="molecule type" value="Genomic_DNA"/>
</dbReference>
<dbReference type="OrthoDB" id="341259at2759"/>
<evidence type="ECO:0000313" key="6">
    <source>
        <dbReference type="EMBL" id="PTD12879.1"/>
    </source>
</evidence>
<feature type="compositionally biased region" description="Basic and acidic residues" evidence="4">
    <location>
        <begin position="939"/>
        <end position="959"/>
    </location>
</feature>
<reference evidence="6 7" key="1">
    <citation type="submission" date="2018-02" db="EMBL/GenBank/DDBJ databases">
        <title>Fusarium culmorum secondary metabolites in fungal-bacterial-plant interactions.</title>
        <authorList>
            <person name="Schmidt R."/>
        </authorList>
    </citation>
    <scope>NUCLEOTIDE SEQUENCE [LARGE SCALE GENOMIC DNA]</scope>
    <source>
        <strain evidence="6 7">PV</strain>
    </source>
</reference>
<feature type="repeat" description="ANK" evidence="3">
    <location>
        <begin position="98"/>
        <end position="122"/>
    </location>
</feature>
<name>A0A2T4HAP8_FUSCU</name>
<organism evidence="6 7">
    <name type="scientific">Fusarium culmorum</name>
    <dbReference type="NCBI Taxonomy" id="5516"/>
    <lineage>
        <taxon>Eukaryota</taxon>
        <taxon>Fungi</taxon>
        <taxon>Dikarya</taxon>
        <taxon>Ascomycota</taxon>
        <taxon>Pezizomycotina</taxon>
        <taxon>Sordariomycetes</taxon>
        <taxon>Hypocreomycetidae</taxon>
        <taxon>Hypocreales</taxon>
        <taxon>Nectriaceae</taxon>
        <taxon>Fusarium</taxon>
    </lineage>
</organism>
<feature type="non-terminal residue" evidence="6">
    <location>
        <position position="1"/>
    </location>
</feature>
<dbReference type="Proteomes" id="UP000241587">
    <property type="component" value="Unassembled WGS sequence"/>
</dbReference>
<dbReference type="PANTHER" id="PTHR24166:SF48">
    <property type="entry name" value="PROTEIN VAPYRIN"/>
    <property type="match status" value="1"/>
</dbReference>
<evidence type="ECO:0000256" key="3">
    <source>
        <dbReference type="PROSITE-ProRule" id="PRU00023"/>
    </source>
</evidence>
<evidence type="ECO:0000256" key="4">
    <source>
        <dbReference type="SAM" id="MobiDB-lite"/>
    </source>
</evidence>
<dbReference type="InterPro" id="IPR036770">
    <property type="entry name" value="Ankyrin_rpt-contain_sf"/>
</dbReference>
<dbReference type="InterPro" id="IPR050889">
    <property type="entry name" value="Dendritic_Spine_Reg/Scaffold"/>
</dbReference>
<feature type="repeat" description="ANK" evidence="3">
    <location>
        <begin position="274"/>
        <end position="306"/>
    </location>
</feature>
<protein>
    <submittedName>
        <fullName evidence="6">Ankycorbin</fullName>
    </submittedName>
</protein>
<feature type="transmembrane region" description="Helical" evidence="5">
    <location>
        <begin position="856"/>
        <end position="877"/>
    </location>
</feature>
<keyword evidence="2 3" id="KW-0040">ANK repeat</keyword>
<keyword evidence="5" id="KW-0472">Membrane</keyword>
<accession>A0A2T4HAP8</accession>
<feature type="compositionally biased region" description="Basic residues" evidence="4">
    <location>
        <begin position="960"/>
        <end position="969"/>
    </location>
</feature>
<feature type="non-terminal residue" evidence="6">
    <location>
        <position position="1000"/>
    </location>
</feature>
<feature type="compositionally biased region" description="Low complexity" evidence="4">
    <location>
        <begin position="46"/>
        <end position="55"/>
    </location>
</feature>
<feature type="region of interest" description="Disordered" evidence="4">
    <location>
        <begin position="939"/>
        <end position="1000"/>
    </location>
</feature>
<feature type="repeat" description="ANK" evidence="3">
    <location>
        <begin position="132"/>
        <end position="164"/>
    </location>
</feature>
<evidence type="ECO:0000313" key="7">
    <source>
        <dbReference type="Proteomes" id="UP000241587"/>
    </source>
</evidence>
<feature type="region of interest" description="Disordered" evidence="4">
    <location>
        <begin position="24"/>
        <end position="55"/>
    </location>
</feature>
<dbReference type="AlphaFoldDB" id="A0A2T4HAP8"/>
<dbReference type="PROSITE" id="PS50297">
    <property type="entry name" value="ANK_REP_REGION"/>
    <property type="match status" value="4"/>
</dbReference>
<keyword evidence="7" id="KW-1185">Reference proteome</keyword>
<dbReference type="Pfam" id="PF00023">
    <property type="entry name" value="Ank"/>
    <property type="match status" value="1"/>
</dbReference>
<keyword evidence="5" id="KW-1133">Transmembrane helix</keyword>
<keyword evidence="1" id="KW-0677">Repeat</keyword>
<evidence type="ECO:0000256" key="2">
    <source>
        <dbReference type="ARBA" id="ARBA00023043"/>
    </source>
</evidence>
<gene>
    <name evidence="6" type="ORF">FCULG_00002722</name>
</gene>
<dbReference type="SMART" id="SM00248">
    <property type="entry name" value="ANK"/>
    <property type="match status" value="7"/>
</dbReference>
<feature type="compositionally biased region" description="Basic and acidic residues" evidence="4">
    <location>
        <begin position="970"/>
        <end position="988"/>
    </location>
</feature>
<evidence type="ECO:0000256" key="5">
    <source>
        <dbReference type="SAM" id="Phobius"/>
    </source>
</evidence>
<feature type="compositionally biased region" description="Basic residues" evidence="4">
    <location>
        <begin position="593"/>
        <end position="603"/>
    </location>
</feature>
<dbReference type="PROSITE" id="PS50088">
    <property type="entry name" value="ANK_REPEAT"/>
    <property type="match status" value="4"/>
</dbReference>
<dbReference type="Pfam" id="PF12796">
    <property type="entry name" value="Ank_2"/>
    <property type="match status" value="2"/>
</dbReference>
<feature type="region of interest" description="Disordered" evidence="4">
    <location>
        <begin position="585"/>
        <end position="613"/>
    </location>
</feature>
<comment type="caution">
    <text evidence="6">The sequence shown here is derived from an EMBL/GenBank/DDBJ whole genome shotgun (WGS) entry which is preliminary data.</text>
</comment>
<feature type="repeat" description="ANK" evidence="3">
    <location>
        <begin position="200"/>
        <end position="232"/>
    </location>
</feature>
<evidence type="ECO:0000256" key="1">
    <source>
        <dbReference type="ARBA" id="ARBA00022737"/>
    </source>
</evidence>
<dbReference type="Gene3D" id="1.25.40.20">
    <property type="entry name" value="Ankyrin repeat-containing domain"/>
    <property type="match status" value="1"/>
</dbReference>